<evidence type="ECO:0008006" key="3">
    <source>
        <dbReference type="Google" id="ProtNLM"/>
    </source>
</evidence>
<accession>A0A8J8MDP0</accession>
<name>A0A8J8MDP0_9FIRM</name>
<reference evidence="1 2" key="1">
    <citation type="submission" date="2020-07" db="EMBL/GenBank/DDBJ databases">
        <title>Vallitalea guaymasensis genome.</title>
        <authorList>
            <person name="Postec A."/>
        </authorList>
    </citation>
    <scope>NUCLEOTIDE SEQUENCE [LARGE SCALE GENOMIC DNA]</scope>
    <source>
        <strain evidence="1 2">Ra1766G1</strain>
    </source>
</reference>
<dbReference type="InterPro" id="IPR036527">
    <property type="entry name" value="SCP2_sterol-bd_dom_sf"/>
</dbReference>
<dbReference type="AlphaFoldDB" id="A0A8J8MDP0"/>
<dbReference type="RefSeq" id="WP_212691022.1">
    <property type="nucleotide sequence ID" value="NZ_CP058561.1"/>
</dbReference>
<dbReference type="EMBL" id="CP058561">
    <property type="protein sequence ID" value="QUH30913.1"/>
    <property type="molecule type" value="Genomic_DNA"/>
</dbReference>
<sequence>MTQELTKANINLYAVLRNLEDLCELDKDMKTLIKDISMRIKFVVKNGPKGYLSFEDGTCTFSKILDKCNIILYFKSPHHFNQMIDGKANPIPLKGLTKISFLKNEFITLTDKLSYYLKPTPSLLENETYLKNNTILTAYTAFFALAQVGNTDPIGKLSAKRIPDGIINVSITESNTGIHLIAKNGHLKAKKGLSSNNRASMTFSDIITTNKILTGQIDTYSCIATQKLQMKGYIPMLDNMNKLLGLVSSYLQ</sequence>
<gene>
    <name evidence="1" type="ORF">HYG85_19120</name>
</gene>
<dbReference type="Proteomes" id="UP000677305">
    <property type="component" value="Chromosome"/>
</dbReference>
<dbReference type="KEGG" id="vgu:HYG85_19120"/>
<proteinExistence type="predicted"/>
<dbReference type="SUPFAM" id="SSF55718">
    <property type="entry name" value="SCP-like"/>
    <property type="match status" value="2"/>
</dbReference>
<keyword evidence="2" id="KW-1185">Reference proteome</keyword>
<evidence type="ECO:0000313" key="1">
    <source>
        <dbReference type="EMBL" id="QUH30913.1"/>
    </source>
</evidence>
<protein>
    <recommendedName>
        <fullName evidence="3">SCP2 domain-containing protein</fullName>
    </recommendedName>
</protein>
<organism evidence="1 2">
    <name type="scientific">Vallitalea guaymasensis</name>
    <dbReference type="NCBI Taxonomy" id="1185412"/>
    <lineage>
        <taxon>Bacteria</taxon>
        <taxon>Bacillati</taxon>
        <taxon>Bacillota</taxon>
        <taxon>Clostridia</taxon>
        <taxon>Lachnospirales</taxon>
        <taxon>Vallitaleaceae</taxon>
        <taxon>Vallitalea</taxon>
    </lineage>
</organism>
<evidence type="ECO:0000313" key="2">
    <source>
        <dbReference type="Proteomes" id="UP000677305"/>
    </source>
</evidence>